<dbReference type="InterPro" id="IPR052165">
    <property type="entry name" value="Membrane_assoc_protease"/>
</dbReference>
<keyword evidence="3 5" id="KW-1133">Transmembrane helix</keyword>
<dbReference type="Pfam" id="PF24961">
    <property type="entry name" value="NfeD_membrane"/>
    <property type="match status" value="1"/>
</dbReference>
<proteinExistence type="predicted"/>
<dbReference type="InterPro" id="IPR056738">
    <property type="entry name" value="NfeD1b_N"/>
</dbReference>
<evidence type="ECO:0000259" key="7">
    <source>
        <dbReference type="Pfam" id="PF01957"/>
    </source>
</evidence>
<feature type="transmembrane region" description="Helical" evidence="5">
    <location>
        <begin position="312"/>
        <end position="331"/>
    </location>
</feature>
<evidence type="ECO:0000256" key="3">
    <source>
        <dbReference type="ARBA" id="ARBA00022989"/>
    </source>
</evidence>
<accession>A0A3N1PRN5</accession>
<gene>
    <name evidence="10" type="ORF">EDC28_101387</name>
</gene>
<dbReference type="AlphaFoldDB" id="A0A3N1PRN5"/>
<feature type="transmembrane region" description="Helical" evidence="5">
    <location>
        <begin position="288"/>
        <end position="305"/>
    </location>
</feature>
<feature type="domain" description="NfeD-like C-terminal" evidence="7">
    <location>
        <begin position="377"/>
        <end position="429"/>
    </location>
</feature>
<evidence type="ECO:0000256" key="2">
    <source>
        <dbReference type="ARBA" id="ARBA00022692"/>
    </source>
</evidence>
<evidence type="ECO:0000256" key="6">
    <source>
        <dbReference type="SAM" id="SignalP"/>
    </source>
</evidence>
<comment type="caution">
    <text evidence="10">The sequence shown here is derived from an EMBL/GenBank/DDBJ whole genome shotgun (WGS) entry which is preliminary data.</text>
</comment>
<dbReference type="SUPFAM" id="SSF52096">
    <property type="entry name" value="ClpP/crotonase"/>
    <property type="match status" value="1"/>
</dbReference>
<dbReference type="Proteomes" id="UP000268033">
    <property type="component" value="Unassembled WGS sequence"/>
</dbReference>
<evidence type="ECO:0000256" key="5">
    <source>
        <dbReference type="SAM" id="Phobius"/>
    </source>
</evidence>
<dbReference type="GO" id="GO:0016020">
    <property type="term" value="C:membrane"/>
    <property type="evidence" value="ECO:0007669"/>
    <property type="project" value="UniProtKB-SubCell"/>
</dbReference>
<feature type="transmembrane region" description="Helical" evidence="5">
    <location>
        <begin position="235"/>
        <end position="257"/>
    </location>
</feature>
<keyword evidence="6" id="KW-0732">Signal</keyword>
<feature type="chain" id="PRO_5018270008" evidence="6">
    <location>
        <begin position="19"/>
        <end position="436"/>
    </location>
</feature>
<evidence type="ECO:0000256" key="1">
    <source>
        <dbReference type="ARBA" id="ARBA00004141"/>
    </source>
</evidence>
<dbReference type="GO" id="GO:0008233">
    <property type="term" value="F:peptidase activity"/>
    <property type="evidence" value="ECO:0007669"/>
    <property type="project" value="UniProtKB-KW"/>
</dbReference>
<dbReference type="Gene3D" id="2.40.50.140">
    <property type="entry name" value="Nucleic acid-binding proteins"/>
    <property type="match status" value="1"/>
</dbReference>
<dbReference type="Gene3D" id="3.90.226.10">
    <property type="entry name" value="2-enoyl-CoA Hydratase, Chain A, domain 1"/>
    <property type="match status" value="1"/>
</dbReference>
<protein>
    <submittedName>
        <fullName evidence="10">Membrane-bound serine protease (ClpP class)</fullName>
    </submittedName>
</protein>
<evidence type="ECO:0000313" key="10">
    <source>
        <dbReference type="EMBL" id="ROQ30698.1"/>
    </source>
</evidence>
<organism evidence="10 11">
    <name type="scientific">Gallaecimonas pentaromativorans</name>
    <dbReference type="NCBI Taxonomy" id="584787"/>
    <lineage>
        <taxon>Bacteria</taxon>
        <taxon>Pseudomonadati</taxon>
        <taxon>Pseudomonadota</taxon>
        <taxon>Gammaproteobacteria</taxon>
        <taxon>Enterobacterales</taxon>
        <taxon>Gallaecimonadaceae</taxon>
        <taxon>Gallaecimonas</taxon>
    </lineage>
</organism>
<reference evidence="10 11" key="1">
    <citation type="submission" date="2018-11" db="EMBL/GenBank/DDBJ databases">
        <title>Genomic Encyclopedia of Type Strains, Phase IV (KMG-IV): sequencing the most valuable type-strain genomes for metagenomic binning, comparative biology and taxonomic classification.</title>
        <authorList>
            <person name="Goeker M."/>
        </authorList>
    </citation>
    <scope>NUCLEOTIDE SEQUENCE [LARGE SCALE GENOMIC DNA]</scope>
    <source>
        <strain evidence="10 11">DSM 21945</strain>
    </source>
</reference>
<dbReference type="PANTHER" id="PTHR33507:SF4">
    <property type="entry name" value="NODULATION COMPETITIVENESS PROTEIN NFED"/>
    <property type="match status" value="1"/>
</dbReference>
<dbReference type="SUPFAM" id="SSF141322">
    <property type="entry name" value="NfeD domain-like"/>
    <property type="match status" value="1"/>
</dbReference>
<dbReference type="GO" id="GO:0006508">
    <property type="term" value="P:proteolysis"/>
    <property type="evidence" value="ECO:0007669"/>
    <property type="project" value="UniProtKB-KW"/>
</dbReference>
<feature type="domain" description="NfeD1b N-terminal" evidence="9">
    <location>
        <begin position="26"/>
        <end position="204"/>
    </location>
</feature>
<evidence type="ECO:0000313" key="11">
    <source>
        <dbReference type="Proteomes" id="UP000268033"/>
    </source>
</evidence>
<dbReference type="InterPro" id="IPR029045">
    <property type="entry name" value="ClpP/crotonase-like_dom_sf"/>
</dbReference>
<sequence>MVKALLWALLLCCCPLLAQGVYWQLGVKGAIGPGVAEYLKTEITDAASANPRPVLLLLTLDTPGGLSSSTHDINQAILASAVPVVIYVAPQGARAASAGTFMLYASHVAAMAPATHLGAASPIQLAGSGGEQKEPSENQKTLARKQMNDAIADIRALAEQRGRNAEWAEAAVKDAATLTASQALDQGVIEILAKDEAALLAKLDGRRVDTASGSVTLATQGIVAVNRAPDWRQKFIIAITDPNIAYILMLIGIYGLLLEFYSPGFGVSGTIGVISLMLALLAFQMLPISYAGLALLLVGIALLTAEAMMPSFGILGAGGLVAFSVGSVLLFESPDQAYQVAWPLVAASCVTSVLFLVVVARMLVRQRRQPVVSGVGKLVGCPALVLDNRPDALTVSVQGEIWNARCEEPLARGQSVVITGVHGLVLDVKAQPEVSP</sequence>
<evidence type="ECO:0000259" key="9">
    <source>
        <dbReference type="Pfam" id="PF25145"/>
    </source>
</evidence>
<keyword evidence="10" id="KW-0645">Protease</keyword>
<dbReference type="Pfam" id="PF01957">
    <property type="entry name" value="NfeD"/>
    <property type="match status" value="1"/>
</dbReference>
<feature type="signal peptide" evidence="6">
    <location>
        <begin position="1"/>
        <end position="18"/>
    </location>
</feature>
<dbReference type="PANTHER" id="PTHR33507">
    <property type="entry name" value="INNER MEMBRANE PROTEIN YBBJ"/>
    <property type="match status" value="1"/>
</dbReference>
<evidence type="ECO:0000259" key="8">
    <source>
        <dbReference type="Pfam" id="PF24961"/>
    </source>
</evidence>
<keyword evidence="10" id="KW-0378">Hydrolase</keyword>
<dbReference type="InterPro" id="IPR056739">
    <property type="entry name" value="NfeD_membrane"/>
</dbReference>
<dbReference type="RefSeq" id="WP_170163996.1">
    <property type="nucleotide sequence ID" value="NZ_RJUL01000001.1"/>
</dbReference>
<keyword evidence="11" id="KW-1185">Reference proteome</keyword>
<comment type="subcellular location">
    <subcellularLocation>
        <location evidence="1">Membrane</location>
        <topology evidence="1">Multi-pass membrane protein</topology>
    </subcellularLocation>
</comment>
<dbReference type="EMBL" id="RJUL01000001">
    <property type="protein sequence ID" value="ROQ30698.1"/>
    <property type="molecule type" value="Genomic_DNA"/>
</dbReference>
<dbReference type="STRING" id="584787.GCA_001247655_03715"/>
<dbReference type="InterPro" id="IPR002810">
    <property type="entry name" value="NfeD-like_C"/>
</dbReference>
<keyword evidence="2 5" id="KW-0812">Transmembrane</keyword>
<feature type="transmembrane region" description="Helical" evidence="5">
    <location>
        <begin position="337"/>
        <end position="360"/>
    </location>
</feature>
<evidence type="ECO:0000256" key="4">
    <source>
        <dbReference type="ARBA" id="ARBA00023136"/>
    </source>
</evidence>
<keyword evidence="4 5" id="KW-0472">Membrane</keyword>
<feature type="transmembrane region" description="Helical" evidence="5">
    <location>
        <begin position="264"/>
        <end position="282"/>
    </location>
</feature>
<dbReference type="Pfam" id="PF25145">
    <property type="entry name" value="NfeD1b_N"/>
    <property type="match status" value="1"/>
</dbReference>
<feature type="domain" description="NfeD integral membrane" evidence="8">
    <location>
        <begin position="243"/>
        <end position="359"/>
    </location>
</feature>
<name>A0A3N1PRN5_9GAMM</name>
<dbReference type="InterPro" id="IPR012340">
    <property type="entry name" value="NA-bd_OB-fold"/>
</dbReference>
<dbReference type="CDD" id="cd07020">
    <property type="entry name" value="Clp_protease_NfeD_1"/>
    <property type="match status" value="1"/>
</dbReference>